<dbReference type="EMBL" id="LR796586">
    <property type="protein sequence ID" value="CAB4153344.1"/>
    <property type="molecule type" value="Genomic_DNA"/>
</dbReference>
<gene>
    <name evidence="1" type="ORF">UFOVP621_120</name>
</gene>
<proteinExistence type="predicted"/>
<name>A0A6J5N2M1_9CAUD</name>
<evidence type="ECO:0000313" key="1">
    <source>
        <dbReference type="EMBL" id="CAB4153344.1"/>
    </source>
</evidence>
<reference evidence="1" key="1">
    <citation type="submission" date="2020-04" db="EMBL/GenBank/DDBJ databases">
        <authorList>
            <person name="Chiriac C."/>
            <person name="Salcher M."/>
            <person name="Ghai R."/>
            <person name="Kavagutti S V."/>
        </authorList>
    </citation>
    <scope>NUCLEOTIDE SEQUENCE</scope>
</reference>
<accession>A0A6J5N2M1</accession>
<sequence>MLADALKNFKEERASAVRRCVVGDWSTTLSEEDQGLLVEALADYTISNRQLLKILQNAGASYSLEAIRKHRNQECPCLV</sequence>
<organism evidence="1">
    <name type="scientific">uncultured Caudovirales phage</name>
    <dbReference type="NCBI Taxonomy" id="2100421"/>
    <lineage>
        <taxon>Viruses</taxon>
        <taxon>Duplodnaviria</taxon>
        <taxon>Heunggongvirae</taxon>
        <taxon>Uroviricota</taxon>
        <taxon>Caudoviricetes</taxon>
        <taxon>Peduoviridae</taxon>
        <taxon>Maltschvirus</taxon>
        <taxon>Maltschvirus maltsch</taxon>
    </lineage>
</organism>
<protein>
    <submittedName>
        <fullName evidence="1">Uncharacterized protein</fullName>
    </submittedName>
</protein>